<dbReference type="GO" id="GO:0004553">
    <property type="term" value="F:hydrolase activity, hydrolyzing O-glycosyl compounds"/>
    <property type="evidence" value="ECO:0007669"/>
    <property type="project" value="UniProtKB-ARBA"/>
</dbReference>
<sequence>MIKAWYFGWWKLSAAVVFTAVTIMLVINSIDSSRGTLFYVVERRPGVPIARETVHVHRDMPHVRSAFYEFDSHPEAEQRPQQQATSSGGSPQEKSQSQSQGQSQSQTQGQQPETSGQSQGVNVTTRPSTATNGTSSNCPHYVDYACKKHEPYSSGPLKLPYQRPEESCRTFTSPLVEDVIKTFNEKIDDRDLARLFENCFPNTLDTTIRWHKDDSDVPQTFVVTGDITAEWIRDAQRQLSPYQPLAARDDKLKSLLLGAIHTQAKFVNKAPYCNAFNPPEESEIEAEDNRQNDIVFPPFDERYVFECKYELDSVASFLSLANEYYSATQDSSFVTSEWKEAVKNLLQVIEEQSLATFDSNGTALPAKYSFKRKTEQSTETQSLSGEGNPVNANTGLVRSYFRPSDDATVFQFFIPANAQLAVDAKRASKMLKESGKDSDGIADKLNEVGKRVEKGIWDYGKVHHREFGDVFAYEVDGYGSVLNIDDANLPSLLALSDIGFVNRDNSVYQNTRKMVLSKRGNPYYLRGEYFEGIGGPHAGIKNAWPLSHMLRIRTSDDDDEIKKSLDILKGSTAGLGLMHESVHVDVPIDINSFTRPWFAWANSEFGKTILDLAERKPHLIFKKNDQSPLKLSNIIQKFQNTHPNHADPKQKVLL</sequence>
<dbReference type="PANTHER" id="PTHR31047">
    <property type="entry name" value="MEIOTICALLY UP-REGULATED GENE 157 PROTEIN"/>
    <property type="match status" value="1"/>
</dbReference>
<accession>A0A642UX77</accession>
<keyword evidence="4" id="KW-1185">Reference proteome</keyword>
<keyword evidence="2" id="KW-1133">Transmembrane helix</keyword>
<reference evidence="3" key="1">
    <citation type="journal article" date="2019" name="G3 (Bethesda)">
        <title>Genome Assemblies of Two Rare Opportunistic Yeast Pathogens: Diutina rugosa (syn. Candida rugosa) and Trichomonascus ciferrii (syn. Candida ciferrii).</title>
        <authorList>
            <person name="Mixao V."/>
            <person name="Saus E."/>
            <person name="Hansen A.P."/>
            <person name="Lass-Florl C."/>
            <person name="Gabaldon T."/>
        </authorList>
    </citation>
    <scope>NUCLEOTIDE SEQUENCE</scope>
    <source>
        <strain evidence="3">CBS 4856</strain>
    </source>
</reference>
<comment type="caution">
    <text evidence="3">The sequence shown here is derived from an EMBL/GenBank/DDBJ whole genome shotgun (WGS) entry which is preliminary data.</text>
</comment>
<dbReference type="Gene3D" id="1.50.10.10">
    <property type="match status" value="1"/>
</dbReference>
<evidence type="ECO:0000313" key="4">
    <source>
        <dbReference type="Proteomes" id="UP000761534"/>
    </source>
</evidence>
<feature type="region of interest" description="Disordered" evidence="1">
    <location>
        <begin position="72"/>
        <end position="138"/>
    </location>
</feature>
<keyword evidence="2" id="KW-0472">Membrane</keyword>
<dbReference type="VEuPathDB" id="FungiDB:TRICI_005669"/>
<protein>
    <submittedName>
        <fullName evidence="3">Uncharacterized protein</fullName>
    </submittedName>
</protein>
<feature type="compositionally biased region" description="Polar residues" evidence="1">
    <location>
        <begin position="121"/>
        <end position="138"/>
    </location>
</feature>
<feature type="transmembrane region" description="Helical" evidence="2">
    <location>
        <begin position="12"/>
        <end position="30"/>
    </location>
</feature>
<dbReference type="SMART" id="SM01149">
    <property type="entry name" value="DUF1237"/>
    <property type="match status" value="1"/>
</dbReference>
<dbReference type="GO" id="GO:0005975">
    <property type="term" value="P:carbohydrate metabolic process"/>
    <property type="evidence" value="ECO:0007669"/>
    <property type="project" value="InterPro"/>
</dbReference>
<feature type="compositionally biased region" description="Low complexity" evidence="1">
    <location>
        <begin position="86"/>
        <end position="120"/>
    </location>
</feature>
<proteinExistence type="predicted"/>
<evidence type="ECO:0000256" key="2">
    <source>
        <dbReference type="SAM" id="Phobius"/>
    </source>
</evidence>
<dbReference type="Pfam" id="PF06824">
    <property type="entry name" value="Glyco_hydro_125"/>
    <property type="match status" value="1"/>
</dbReference>
<dbReference type="Proteomes" id="UP000761534">
    <property type="component" value="Unassembled WGS sequence"/>
</dbReference>
<dbReference type="InterPro" id="IPR012341">
    <property type="entry name" value="6hp_glycosidase-like_sf"/>
</dbReference>
<evidence type="ECO:0000313" key="3">
    <source>
        <dbReference type="EMBL" id="KAA8903632.1"/>
    </source>
</evidence>
<gene>
    <name evidence="3" type="ORF">TRICI_005669</name>
</gene>
<dbReference type="PANTHER" id="PTHR31047:SF0">
    <property type="entry name" value="MEIOTICALLY UP-REGULATED GENE 157 PROTEIN"/>
    <property type="match status" value="1"/>
</dbReference>
<dbReference type="OrthoDB" id="7771656at2759"/>
<dbReference type="EMBL" id="SWFS01000439">
    <property type="protein sequence ID" value="KAA8903632.1"/>
    <property type="molecule type" value="Genomic_DNA"/>
</dbReference>
<organism evidence="3 4">
    <name type="scientific">Trichomonascus ciferrii</name>
    <dbReference type="NCBI Taxonomy" id="44093"/>
    <lineage>
        <taxon>Eukaryota</taxon>
        <taxon>Fungi</taxon>
        <taxon>Dikarya</taxon>
        <taxon>Ascomycota</taxon>
        <taxon>Saccharomycotina</taxon>
        <taxon>Dipodascomycetes</taxon>
        <taxon>Dipodascales</taxon>
        <taxon>Trichomonascaceae</taxon>
        <taxon>Trichomonascus</taxon>
        <taxon>Trichomonascus ciferrii complex</taxon>
    </lineage>
</organism>
<evidence type="ECO:0000256" key="1">
    <source>
        <dbReference type="SAM" id="MobiDB-lite"/>
    </source>
</evidence>
<dbReference type="AlphaFoldDB" id="A0A642UX77"/>
<name>A0A642UX77_9ASCO</name>
<dbReference type="SUPFAM" id="SSF48208">
    <property type="entry name" value="Six-hairpin glycosidases"/>
    <property type="match status" value="1"/>
</dbReference>
<keyword evidence="2" id="KW-0812">Transmembrane</keyword>
<dbReference type="InterPro" id="IPR008928">
    <property type="entry name" value="6-hairpin_glycosidase_sf"/>
</dbReference>
<dbReference type="InterPro" id="IPR008313">
    <property type="entry name" value="GH125"/>
</dbReference>